<comment type="caution">
    <text evidence="1">The sequence shown here is derived from an EMBL/GenBank/DDBJ whole genome shotgun (WGS) entry which is preliminary data.</text>
</comment>
<proteinExistence type="predicted"/>
<dbReference type="Proteomes" id="UP000054695">
    <property type="component" value="Unassembled WGS sequence"/>
</dbReference>
<dbReference type="InterPro" id="IPR040808">
    <property type="entry name" value="DUF5630"/>
</dbReference>
<dbReference type="STRING" id="447.Lboz_3177"/>
<dbReference type="RefSeq" id="WP_058460721.1">
    <property type="nucleotide sequence ID" value="NZ_CAAAIY010000007.1"/>
</dbReference>
<evidence type="ECO:0000313" key="2">
    <source>
        <dbReference type="Proteomes" id="UP000054695"/>
    </source>
</evidence>
<accession>A0A0W0REY7</accession>
<protein>
    <recommendedName>
        <fullName evidence="3">Ankyrin repeat protein</fullName>
    </recommendedName>
</protein>
<dbReference type="AlphaFoldDB" id="A0A0W0REY7"/>
<dbReference type="OrthoDB" id="5649854at2"/>
<gene>
    <name evidence="1" type="ORF">Lboz_3177</name>
</gene>
<evidence type="ECO:0008006" key="3">
    <source>
        <dbReference type="Google" id="ProtNLM"/>
    </source>
</evidence>
<name>A0A0W0REY7_LEGBO</name>
<reference evidence="1 2" key="1">
    <citation type="submission" date="2015-11" db="EMBL/GenBank/DDBJ databases">
        <title>Genomic analysis of 38 Legionella species identifies large and diverse effector repertoires.</title>
        <authorList>
            <person name="Burstein D."/>
            <person name="Amaro F."/>
            <person name="Zusman T."/>
            <person name="Lifshitz Z."/>
            <person name="Cohen O."/>
            <person name="Gilbert J.A."/>
            <person name="Pupko T."/>
            <person name="Shuman H.A."/>
            <person name="Segal G."/>
        </authorList>
    </citation>
    <scope>NUCLEOTIDE SEQUENCE [LARGE SCALE GENOMIC DNA]</scope>
    <source>
        <strain evidence="1 2">WIGA</strain>
    </source>
</reference>
<organism evidence="1 2">
    <name type="scientific">Legionella bozemanae</name>
    <name type="common">Fluoribacter bozemanae</name>
    <dbReference type="NCBI Taxonomy" id="447"/>
    <lineage>
        <taxon>Bacteria</taxon>
        <taxon>Pseudomonadati</taxon>
        <taxon>Pseudomonadota</taxon>
        <taxon>Gammaproteobacteria</taxon>
        <taxon>Legionellales</taxon>
        <taxon>Legionellaceae</taxon>
        <taxon>Legionella</taxon>
    </lineage>
</organism>
<evidence type="ECO:0000313" key="1">
    <source>
        <dbReference type="EMBL" id="KTC69661.1"/>
    </source>
</evidence>
<sequence>MYKFFDFKTLNKSLKLTDQDTLFIYMFHQANDEEKLKLIKNQNIETIARIAYHIQEIETFCNRSELKEYWGKIWCAYGVALSQQKDIPLMLFYSHDQLNQFNLVRGAYFYHLSQEARKSMKQEFGFSEIESVRMAIQYGSVHAIQRYNDYLYHKLEQANPEEAAALYQELIANSKLMLPHYGSYGYMVLADAIGHYCIWLLNHQDVVKAETEYKFALEALDNAELLLNESQYSIQNASIGLGLKCSNSMGFELPAQAKDFFVGYYEKSIASLDNSKSSKSINVLK</sequence>
<dbReference type="PATRIC" id="fig|447.4.peg.3393"/>
<dbReference type="EMBL" id="LNXU01000045">
    <property type="protein sequence ID" value="KTC69661.1"/>
    <property type="molecule type" value="Genomic_DNA"/>
</dbReference>
<keyword evidence="2" id="KW-1185">Reference proteome</keyword>
<dbReference type="Pfam" id="PF18632">
    <property type="entry name" value="DUF5630"/>
    <property type="match status" value="1"/>
</dbReference>